<keyword evidence="1" id="KW-0732">Signal</keyword>
<feature type="chain" id="PRO_5043129598" evidence="1">
    <location>
        <begin position="22"/>
        <end position="329"/>
    </location>
</feature>
<sequence>MMYFQIIFLLFIFLFQSNVLAAEITNNFEGKWIGVEVMGCDPKTAARVRSIIPINEGELFSSANSDEYKKWCDVIRSEFENNKVTCSFIGYDGGKFYYDVEFIKKNNDYLFREIPKSIRNNVKINSELLDFYNKFDTLYCSKVSSGIFSLENFDKGYLDFDDPELHALAEPLSKLARPNSQNLLDVIEYSNDAELRALAARLLSWSQSPEIVQYIIDREFLNDPNAFVRNDVARTLSIYLEHMAGGALKDIVLEKGVNAFCKQAALPSHADRNKALYSLNAIVSKNPNAINVIDQNCMATLNEIAETSILPNAGGIAKEILKNIDINKA</sequence>
<dbReference type="EMBL" id="LKHV02000001">
    <property type="protein sequence ID" value="MCS5708641.1"/>
    <property type="molecule type" value="Genomic_DNA"/>
</dbReference>
<dbReference type="InterPro" id="IPR016024">
    <property type="entry name" value="ARM-type_fold"/>
</dbReference>
<evidence type="ECO:0000313" key="3">
    <source>
        <dbReference type="EMBL" id="MCS5708641.1"/>
    </source>
</evidence>
<organism evidence="2">
    <name type="scientific">Candidatus Berkiella cookevillensis</name>
    <dbReference type="NCBI Taxonomy" id="437022"/>
    <lineage>
        <taxon>Bacteria</taxon>
        <taxon>Pseudomonadati</taxon>
        <taxon>Pseudomonadota</taxon>
        <taxon>Gammaproteobacteria</taxon>
        <taxon>Candidatus Berkiellales</taxon>
        <taxon>Candidatus Berkiellaceae</taxon>
        <taxon>Candidatus Berkiella</taxon>
    </lineage>
</organism>
<feature type="signal peptide" evidence="1">
    <location>
        <begin position="1"/>
        <end position="21"/>
    </location>
</feature>
<reference evidence="2" key="1">
    <citation type="submission" date="2015-09" db="EMBL/GenBank/DDBJ databases">
        <title>Draft Genome Sequences of Two Novel Amoeba-resistant Intranuclear Bacteria, Candidatus Berkiella cookevillensis and Candidatus Berkiella aquae.</title>
        <authorList>
            <person name="Mehari Y.T."/>
            <person name="Arivett B.A."/>
            <person name="Farone A.L."/>
            <person name="Gunderson J.H."/>
            <person name="Farone M.B."/>
        </authorList>
    </citation>
    <scope>NUCLEOTIDE SEQUENCE [LARGE SCALE GENOMIC DNA]</scope>
    <source>
        <strain evidence="2">CC99</strain>
    </source>
</reference>
<dbReference type="AlphaFoldDB" id="A0A0Q9YC69"/>
<reference evidence="3" key="2">
    <citation type="journal article" date="2016" name="Genome Announc.">
        <title>Draft Genome Sequences of Two Novel Amoeba-Resistant Intranuclear Bacteria, 'Candidatus Berkiella cookevillensis' and 'Candidatus Berkiella aquae'.</title>
        <authorList>
            <person name="Mehari Y.T."/>
            <person name="Arivett B.A."/>
            <person name="Farone A.L."/>
            <person name="Gunderson J.H."/>
            <person name="Farone M.B."/>
        </authorList>
    </citation>
    <scope>NUCLEOTIDE SEQUENCE</scope>
    <source>
        <strain evidence="3">CC99</strain>
    </source>
</reference>
<reference evidence="3" key="3">
    <citation type="submission" date="2021-06" db="EMBL/GenBank/DDBJ databases">
        <title>Genomic Description and Analysis of Intracellular Bacteria, Candidatus Berkiella cookevillensis and Candidatus Berkiella aquae.</title>
        <authorList>
            <person name="Kidane D.T."/>
            <person name="Mehari Y.T."/>
            <person name="Rice F.C."/>
            <person name="Arivett B.A."/>
            <person name="Farone A.L."/>
            <person name="Berk S.G."/>
            <person name="Farone M.B."/>
        </authorList>
    </citation>
    <scope>NUCLEOTIDE SEQUENCE</scope>
    <source>
        <strain evidence="3">CC99</strain>
    </source>
</reference>
<proteinExistence type="predicted"/>
<dbReference type="RefSeq" id="WP_141651906.1">
    <property type="nucleotide sequence ID" value="NZ_LKHV02000001.1"/>
</dbReference>
<dbReference type="InterPro" id="IPR011989">
    <property type="entry name" value="ARM-like"/>
</dbReference>
<dbReference type="OrthoDB" id="5524490at2"/>
<comment type="caution">
    <text evidence="2">The sequence shown here is derived from an EMBL/GenBank/DDBJ whole genome shotgun (WGS) entry which is preliminary data.</text>
</comment>
<evidence type="ECO:0000256" key="1">
    <source>
        <dbReference type="SAM" id="SignalP"/>
    </source>
</evidence>
<dbReference type="Gene3D" id="1.25.10.10">
    <property type="entry name" value="Leucine-rich Repeat Variant"/>
    <property type="match status" value="1"/>
</dbReference>
<gene>
    <name evidence="3" type="ORF">CC99x_006935</name>
    <name evidence="2" type="ORF">CC99x_01647</name>
</gene>
<evidence type="ECO:0000313" key="4">
    <source>
        <dbReference type="Proteomes" id="UP000051494"/>
    </source>
</evidence>
<dbReference type="STRING" id="437022.CC99x_01647"/>
<dbReference type="Proteomes" id="UP000051494">
    <property type="component" value="Unassembled WGS sequence"/>
</dbReference>
<dbReference type="SUPFAM" id="SSF48371">
    <property type="entry name" value="ARM repeat"/>
    <property type="match status" value="1"/>
</dbReference>
<accession>A0A0Q9YC69</accession>
<name>A0A0Q9YC69_9GAMM</name>
<dbReference type="EMBL" id="LKHV01000008">
    <property type="protein sequence ID" value="KRG18205.1"/>
    <property type="molecule type" value="Genomic_DNA"/>
</dbReference>
<protein>
    <submittedName>
        <fullName evidence="3">HEAT repeat domain-containing protein</fullName>
    </submittedName>
</protein>
<keyword evidence="4" id="KW-1185">Reference proteome</keyword>
<evidence type="ECO:0000313" key="2">
    <source>
        <dbReference type="EMBL" id="KRG18205.1"/>
    </source>
</evidence>